<comment type="caution">
    <text evidence="2">The sequence shown here is derived from an EMBL/GenBank/DDBJ whole genome shotgun (WGS) entry which is preliminary data.</text>
</comment>
<reference evidence="2" key="1">
    <citation type="submission" date="2021-10" db="EMBL/GenBank/DDBJ databases">
        <title>Melipona bicolor Genome sequencing and assembly.</title>
        <authorList>
            <person name="Araujo N.S."/>
            <person name="Arias M.C."/>
        </authorList>
    </citation>
    <scope>NUCLEOTIDE SEQUENCE</scope>
    <source>
        <strain evidence="2">USP_2M_L1-L4_2017</strain>
        <tissue evidence="2">Whole body</tissue>
    </source>
</reference>
<dbReference type="InterPro" id="IPR050278">
    <property type="entry name" value="Serine_Prot_S9B/DPPIV"/>
</dbReference>
<dbReference type="Proteomes" id="UP001177670">
    <property type="component" value="Unassembled WGS sequence"/>
</dbReference>
<gene>
    <name evidence="2" type="ORF">K0M31_018623</name>
</gene>
<accession>A0AA40G3N9</accession>
<sequence length="118" mass="13078">MRAAEIEAKDNTWPVIVNRGLTIVRSISEEVFGSNNALWFSPSGSKLAFGYFDDSHTPIITIPFYGYPGSLTFQYTSAISIHYPKKAQIDAGAGQPGKYRLVEKMFACLFGDVYPSDE</sequence>
<dbReference type="PANTHER" id="PTHR11731:SF192">
    <property type="entry name" value="IP17501P"/>
    <property type="match status" value="1"/>
</dbReference>
<dbReference type="InterPro" id="IPR002469">
    <property type="entry name" value="Peptidase_S9B_N"/>
</dbReference>
<protein>
    <recommendedName>
        <fullName evidence="1">Dipeptidylpeptidase IV N-terminal domain-containing protein</fullName>
    </recommendedName>
</protein>
<keyword evidence="3" id="KW-1185">Reference proteome</keyword>
<dbReference type="Gene3D" id="2.140.10.30">
    <property type="entry name" value="Dipeptidylpeptidase IV, N-terminal domain"/>
    <property type="match status" value="1"/>
</dbReference>
<dbReference type="GO" id="GO:0008239">
    <property type="term" value="F:dipeptidyl-peptidase activity"/>
    <property type="evidence" value="ECO:0007669"/>
    <property type="project" value="TreeGrafter"/>
</dbReference>
<feature type="domain" description="Dipeptidylpeptidase IV N-terminal" evidence="1">
    <location>
        <begin position="28"/>
        <end position="86"/>
    </location>
</feature>
<dbReference type="EMBL" id="JAHYIQ010000007">
    <property type="protein sequence ID" value="KAK1130491.1"/>
    <property type="molecule type" value="Genomic_DNA"/>
</dbReference>
<name>A0AA40G3N9_9HYME</name>
<dbReference type="GO" id="GO:0005886">
    <property type="term" value="C:plasma membrane"/>
    <property type="evidence" value="ECO:0007669"/>
    <property type="project" value="TreeGrafter"/>
</dbReference>
<evidence type="ECO:0000313" key="2">
    <source>
        <dbReference type="EMBL" id="KAK1130491.1"/>
    </source>
</evidence>
<dbReference type="SUPFAM" id="SSF82171">
    <property type="entry name" value="DPP6 N-terminal domain-like"/>
    <property type="match status" value="1"/>
</dbReference>
<dbReference type="GO" id="GO:0006508">
    <property type="term" value="P:proteolysis"/>
    <property type="evidence" value="ECO:0007669"/>
    <property type="project" value="InterPro"/>
</dbReference>
<dbReference type="PANTHER" id="PTHR11731">
    <property type="entry name" value="PROTEASE FAMILY S9B,C DIPEPTIDYL-PEPTIDASE IV-RELATED"/>
    <property type="match status" value="1"/>
</dbReference>
<evidence type="ECO:0000259" key="1">
    <source>
        <dbReference type="Pfam" id="PF00930"/>
    </source>
</evidence>
<dbReference type="AlphaFoldDB" id="A0AA40G3N9"/>
<organism evidence="2 3">
    <name type="scientific">Melipona bicolor</name>
    <dbReference type="NCBI Taxonomy" id="60889"/>
    <lineage>
        <taxon>Eukaryota</taxon>
        <taxon>Metazoa</taxon>
        <taxon>Ecdysozoa</taxon>
        <taxon>Arthropoda</taxon>
        <taxon>Hexapoda</taxon>
        <taxon>Insecta</taxon>
        <taxon>Pterygota</taxon>
        <taxon>Neoptera</taxon>
        <taxon>Endopterygota</taxon>
        <taxon>Hymenoptera</taxon>
        <taxon>Apocrita</taxon>
        <taxon>Aculeata</taxon>
        <taxon>Apoidea</taxon>
        <taxon>Anthophila</taxon>
        <taxon>Apidae</taxon>
        <taxon>Melipona</taxon>
    </lineage>
</organism>
<proteinExistence type="predicted"/>
<evidence type="ECO:0000313" key="3">
    <source>
        <dbReference type="Proteomes" id="UP001177670"/>
    </source>
</evidence>
<dbReference type="Pfam" id="PF00930">
    <property type="entry name" value="DPPIV_N"/>
    <property type="match status" value="1"/>
</dbReference>